<dbReference type="EMBL" id="BGZK01000739">
    <property type="protein sequence ID" value="GBP58595.1"/>
    <property type="molecule type" value="Genomic_DNA"/>
</dbReference>
<protein>
    <submittedName>
        <fullName evidence="1">Uncharacterized protein</fullName>
    </submittedName>
</protein>
<evidence type="ECO:0000313" key="2">
    <source>
        <dbReference type="Proteomes" id="UP000299102"/>
    </source>
</evidence>
<organism evidence="1 2">
    <name type="scientific">Eumeta variegata</name>
    <name type="common">Bagworm moth</name>
    <name type="synonym">Eumeta japonica</name>
    <dbReference type="NCBI Taxonomy" id="151549"/>
    <lineage>
        <taxon>Eukaryota</taxon>
        <taxon>Metazoa</taxon>
        <taxon>Ecdysozoa</taxon>
        <taxon>Arthropoda</taxon>
        <taxon>Hexapoda</taxon>
        <taxon>Insecta</taxon>
        <taxon>Pterygota</taxon>
        <taxon>Neoptera</taxon>
        <taxon>Endopterygota</taxon>
        <taxon>Lepidoptera</taxon>
        <taxon>Glossata</taxon>
        <taxon>Ditrysia</taxon>
        <taxon>Tineoidea</taxon>
        <taxon>Psychidae</taxon>
        <taxon>Oiketicinae</taxon>
        <taxon>Eumeta</taxon>
    </lineage>
</organism>
<dbReference type="AlphaFoldDB" id="A0A4C1X8L4"/>
<gene>
    <name evidence="1" type="ORF">EVAR_40879_1</name>
</gene>
<proteinExistence type="predicted"/>
<evidence type="ECO:0000313" key="1">
    <source>
        <dbReference type="EMBL" id="GBP58595.1"/>
    </source>
</evidence>
<accession>A0A4C1X8L4</accession>
<sequence length="66" mass="6829">MTYTLRVGACCRQACDAGPATLNRPSVRMLARAPTSPVGRGVAMDAAIAPQPAEAGARFEIGANNR</sequence>
<name>A0A4C1X8L4_EUMVA</name>
<reference evidence="1 2" key="1">
    <citation type="journal article" date="2019" name="Commun. Biol.">
        <title>The bagworm genome reveals a unique fibroin gene that provides high tensile strength.</title>
        <authorList>
            <person name="Kono N."/>
            <person name="Nakamura H."/>
            <person name="Ohtoshi R."/>
            <person name="Tomita M."/>
            <person name="Numata K."/>
            <person name="Arakawa K."/>
        </authorList>
    </citation>
    <scope>NUCLEOTIDE SEQUENCE [LARGE SCALE GENOMIC DNA]</scope>
</reference>
<comment type="caution">
    <text evidence="1">The sequence shown here is derived from an EMBL/GenBank/DDBJ whole genome shotgun (WGS) entry which is preliminary data.</text>
</comment>
<dbReference type="Proteomes" id="UP000299102">
    <property type="component" value="Unassembled WGS sequence"/>
</dbReference>
<keyword evidence="2" id="KW-1185">Reference proteome</keyword>